<dbReference type="Pfam" id="PF06011">
    <property type="entry name" value="TRP"/>
    <property type="match status" value="1"/>
</dbReference>
<feature type="signal peptide" evidence="8">
    <location>
        <begin position="1"/>
        <end position="26"/>
    </location>
</feature>
<evidence type="ECO:0000256" key="6">
    <source>
        <dbReference type="ARBA" id="ARBA00023136"/>
    </source>
</evidence>
<comment type="subcellular location">
    <subcellularLocation>
        <location evidence="1">Membrane</location>
        <topology evidence="1">Multi-pass membrane protein</topology>
    </subcellularLocation>
</comment>
<evidence type="ECO:0000256" key="5">
    <source>
        <dbReference type="ARBA" id="ARBA00022989"/>
    </source>
</evidence>
<sequence>MTALGFANRLFRSALVGLALADTVLAGKSLYTIGGLSSCQENPIVSVQSLDIQFDYGRKTVNFTIAGTSRETLNVTANLDLSVYGINIPATPLNPCGKDSYVPRLCPVPTGTFSAKHEQTISPDQAAQIPDVAYRVPDIGAVSRLRLFRNDGGGTPDQSNMIMVACTENQVTNGVTSGVPGLTYAAAAVAGASLLASTVSSVSLDGTPGQSSGPGPGFTDVLGWFQIMALNGMMSLDYPLVFLNFNKNFGFALGLLPWRRLQESIETFRVKTGGSLAGDSLADVNMGMDLGISRQSNDTIPSVDSKAMVTCAQLAVSGIKRYCNSHDVAPGNAFLTVLVMLLMVAAAIIVLIPLVKSLMELWARVSPDSLPKHVARYRARYWGAIGRTLATGVLVFYTPLVAFSITQLMAGDSRAVAAIAGLVLALVTGVLAFLSWKIWTAVEFAPGEGRVGNPTKLFEDKEVWLRYNFLYGWYRRDYWWLFMVVILYKLALGLMLAAADGRNTAQAVARLVIEFPLLVFLAWARPWELRSGNILNIAIQAVNVILAGLNFAFAPGRCLSPVVGNVLGMVLVGIYAFVTLAFAVLVVVNLAIQLWTINPHRKKRRDRTEPAMDNPALEGQISHEPKPLMMATVETKNADEL</sequence>
<dbReference type="GO" id="GO:0016020">
    <property type="term" value="C:membrane"/>
    <property type="evidence" value="ECO:0007669"/>
    <property type="project" value="UniProtKB-SubCell"/>
</dbReference>
<dbReference type="PANTHER" id="PTHR31145:SF5">
    <property type="entry name" value="DUF907 DOMAIN PROTEIN (AFU_ORTHOLOGUE AFUA_2G06100)"/>
    <property type="match status" value="1"/>
</dbReference>
<dbReference type="SMART" id="SM01320">
    <property type="entry name" value="TRP_N"/>
    <property type="match status" value="1"/>
</dbReference>
<evidence type="ECO:0000256" key="3">
    <source>
        <dbReference type="ARBA" id="ARBA00022692"/>
    </source>
</evidence>
<keyword evidence="6 7" id="KW-0472">Membrane</keyword>
<feature type="transmembrane region" description="Helical" evidence="7">
    <location>
        <begin position="535"/>
        <end position="554"/>
    </location>
</feature>
<dbReference type="EMBL" id="JAUKUA010000001">
    <property type="protein sequence ID" value="KAK0730253.1"/>
    <property type="molecule type" value="Genomic_DNA"/>
</dbReference>
<dbReference type="InterPro" id="IPR032800">
    <property type="entry name" value="TRP_N"/>
</dbReference>
<feature type="transmembrane region" description="Helical" evidence="7">
    <location>
        <begin position="478"/>
        <end position="499"/>
    </location>
</feature>
<feature type="transmembrane region" description="Helical" evidence="7">
    <location>
        <begin position="574"/>
        <end position="597"/>
    </location>
</feature>
<dbReference type="InterPro" id="IPR010308">
    <property type="entry name" value="TRP_C"/>
</dbReference>
<dbReference type="Pfam" id="PF14558">
    <property type="entry name" value="TRP_N"/>
    <property type="match status" value="1"/>
</dbReference>
<dbReference type="AlphaFoldDB" id="A0AA40BA55"/>
<evidence type="ECO:0000256" key="2">
    <source>
        <dbReference type="ARBA" id="ARBA00010642"/>
    </source>
</evidence>
<protein>
    <recommendedName>
        <fullName evidence="9">ML-like domain-containing protein</fullName>
    </recommendedName>
</protein>
<feature type="transmembrane region" description="Helical" evidence="7">
    <location>
        <begin position="388"/>
        <end position="409"/>
    </location>
</feature>
<evidence type="ECO:0000256" key="7">
    <source>
        <dbReference type="SAM" id="Phobius"/>
    </source>
</evidence>
<proteinExistence type="inferred from homology"/>
<dbReference type="PANTHER" id="PTHR31145">
    <property type="entry name" value="INTEGRAL MEMBRANE PROTEIN (AFU_ORTHOLOGUE AFUA_7G01610)"/>
    <property type="match status" value="1"/>
</dbReference>
<feature type="transmembrane region" description="Helical" evidence="7">
    <location>
        <begin position="333"/>
        <end position="355"/>
    </location>
</feature>
<keyword evidence="11" id="KW-1185">Reference proteome</keyword>
<evidence type="ECO:0000313" key="10">
    <source>
        <dbReference type="EMBL" id="KAK0730253.1"/>
    </source>
</evidence>
<dbReference type="GO" id="GO:0009272">
    <property type="term" value="P:fungal-type cell wall biogenesis"/>
    <property type="evidence" value="ECO:0007669"/>
    <property type="project" value="TreeGrafter"/>
</dbReference>
<name>A0AA40BA55_9PEZI</name>
<dbReference type="Proteomes" id="UP001172102">
    <property type="component" value="Unassembled WGS sequence"/>
</dbReference>
<feature type="chain" id="PRO_5041424290" description="ML-like domain-containing protein" evidence="8">
    <location>
        <begin position="27"/>
        <end position="641"/>
    </location>
</feature>
<evidence type="ECO:0000256" key="4">
    <source>
        <dbReference type="ARBA" id="ARBA00022729"/>
    </source>
</evidence>
<comment type="caution">
    <text evidence="10">The sequence shown here is derived from an EMBL/GenBank/DDBJ whole genome shotgun (WGS) entry which is preliminary data.</text>
</comment>
<evidence type="ECO:0000313" key="11">
    <source>
        <dbReference type="Proteomes" id="UP001172102"/>
    </source>
</evidence>
<gene>
    <name evidence="10" type="ORF">B0H67DRAFT_561153</name>
</gene>
<comment type="similarity">
    <text evidence="2">Belongs to the transient receptor potential (TRP) ion channel family.</text>
</comment>
<feature type="domain" description="ML-like" evidence="9">
    <location>
        <begin position="28"/>
        <end position="178"/>
    </location>
</feature>
<evidence type="ECO:0000256" key="8">
    <source>
        <dbReference type="SAM" id="SignalP"/>
    </source>
</evidence>
<keyword evidence="5 7" id="KW-1133">Transmembrane helix</keyword>
<evidence type="ECO:0000256" key="1">
    <source>
        <dbReference type="ARBA" id="ARBA00004141"/>
    </source>
</evidence>
<keyword evidence="4 8" id="KW-0732">Signal</keyword>
<evidence type="ECO:0000259" key="9">
    <source>
        <dbReference type="SMART" id="SM01320"/>
    </source>
</evidence>
<feature type="transmembrane region" description="Helical" evidence="7">
    <location>
        <begin position="415"/>
        <end position="434"/>
    </location>
</feature>
<feature type="transmembrane region" description="Helical" evidence="7">
    <location>
        <begin position="505"/>
        <end position="523"/>
    </location>
</feature>
<keyword evidence="3 7" id="KW-0812">Transmembrane</keyword>
<dbReference type="InterPro" id="IPR040241">
    <property type="entry name" value="TRP_Flc/Pkd2-like"/>
</dbReference>
<organism evidence="10 11">
    <name type="scientific">Lasiosphaeris hirsuta</name>
    <dbReference type="NCBI Taxonomy" id="260670"/>
    <lineage>
        <taxon>Eukaryota</taxon>
        <taxon>Fungi</taxon>
        <taxon>Dikarya</taxon>
        <taxon>Ascomycota</taxon>
        <taxon>Pezizomycotina</taxon>
        <taxon>Sordariomycetes</taxon>
        <taxon>Sordariomycetidae</taxon>
        <taxon>Sordariales</taxon>
        <taxon>Lasiosphaeriaceae</taxon>
        <taxon>Lasiosphaeris</taxon>
    </lineage>
</organism>
<dbReference type="GO" id="GO:0055085">
    <property type="term" value="P:transmembrane transport"/>
    <property type="evidence" value="ECO:0007669"/>
    <property type="project" value="TreeGrafter"/>
</dbReference>
<accession>A0AA40BA55</accession>
<reference evidence="10" key="1">
    <citation type="submission" date="2023-06" db="EMBL/GenBank/DDBJ databases">
        <title>Genome-scale phylogeny and comparative genomics of the fungal order Sordariales.</title>
        <authorList>
            <consortium name="Lawrence Berkeley National Laboratory"/>
            <person name="Hensen N."/>
            <person name="Bonometti L."/>
            <person name="Westerberg I."/>
            <person name="Brannstrom I.O."/>
            <person name="Guillou S."/>
            <person name="Cros-Aarteil S."/>
            <person name="Calhoun S."/>
            <person name="Haridas S."/>
            <person name="Kuo A."/>
            <person name="Mondo S."/>
            <person name="Pangilinan J."/>
            <person name="Riley R."/>
            <person name="Labutti K."/>
            <person name="Andreopoulos B."/>
            <person name="Lipzen A."/>
            <person name="Chen C."/>
            <person name="Yanf M."/>
            <person name="Daum C."/>
            <person name="Ng V."/>
            <person name="Clum A."/>
            <person name="Steindorff A."/>
            <person name="Ohm R."/>
            <person name="Martin F."/>
            <person name="Silar P."/>
            <person name="Natvig D."/>
            <person name="Lalanne C."/>
            <person name="Gautier V."/>
            <person name="Ament-Velasquez S.L."/>
            <person name="Kruys A."/>
            <person name="Hutchinson M.I."/>
            <person name="Powell A.J."/>
            <person name="Barry K."/>
            <person name="Miller A.N."/>
            <person name="Grigoriev I.V."/>
            <person name="Debuchy R."/>
            <person name="Gladieux P."/>
            <person name="Thoren M.H."/>
            <person name="Johannesson H."/>
        </authorList>
    </citation>
    <scope>NUCLEOTIDE SEQUENCE</scope>
    <source>
        <strain evidence="10">SMH4607-1</strain>
    </source>
</reference>